<dbReference type="GeneID" id="97668224"/>
<dbReference type="OrthoDB" id="193997at2"/>
<dbReference type="RefSeq" id="WP_055114428.1">
    <property type="nucleotide sequence ID" value="NZ_CXWA01000002.1"/>
</dbReference>
<dbReference type="Pfam" id="PF13238">
    <property type="entry name" value="AAA_18"/>
    <property type="match status" value="1"/>
</dbReference>
<evidence type="ECO:0000313" key="2">
    <source>
        <dbReference type="Proteomes" id="UP000049983"/>
    </source>
</evidence>
<gene>
    <name evidence="1" type="ORF">LA5096_00781</name>
</gene>
<organism evidence="1 2">
    <name type="scientific">Roseibium album</name>
    <dbReference type="NCBI Taxonomy" id="311410"/>
    <lineage>
        <taxon>Bacteria</taxon>
        <taxon>Pseudomonadati</taxon>
        <taxon>Pseudomonadota</taxon>
        <taxon>Alphaproteobacteria</taxon>
        <taxon>Hyphomicrobiales</taxon>
        <taxon>Stappiaceae</taxon>
        <taxon>Roseibium</taxon>
    </lineage>
</organism>
<dbReference type="InterPro" id="IPR027417">
    <property type="entry name" value="P-loop_NTPase"/>
</dbReference>
<keyword evidence="1" id="KW-0418">Kinase</keyword>
<keyword evidence="2" id="KW-1185">Reference proteome</keyword>
<dbReference type="GO" id="GO:0016301">
    <property type="term" value="F:kinase activity"/>
    <property type="evidence" value="ECO:0007669"/>
    <property type="project" value="UniProtKB-KW"/>
</dbReference>
<reference evidence="2" key="1">
    <citation type="submission" date="2015-07" db="EMBL/GenBank/DDBJ databases">
        <authorList>
            <person name="Rodrigo-Torres Lidia"/>
            <person name="Arahal R.David."/>
        </authorList>
    </citation>
    <scope>NUCLEOTIDE SEQUENCE [LARGE SCALE GENOMIC DNA]</scope>
    <source>
        <strain evidence="2">CECT 5096</strain>
    </source>
</reference>
<keyword evidence="1" id="KW-0808">Transferase</keyword>
<accession>A0A0M6Z9P5</accession>
<dbReference type="STRING" id="311410.LA5095_01925"/>
<proteinExistence type="predicted"/>
<dbReference type="EMBL" id="CXWC01000002">
    <property type="protein sequence ID" value="CTQ65589.1"/>
    <property type="molecule type" value="Genomic_DNA"/>
</dbReference>
<dbReference type="AlphaFoldDB" id="A0A0M6Z9P5"/>
<protein>
    <submittedName>
        <fullName evidence="1">Shikimate kinase</fullName>
    </submittedName>
</protein>
<dbReference type="Gene3D" id="3.40.50.300">
    <property type="entry name" value="P-loop containing nucleotide triphosphate hydrolases"/>
    <property type="match status" value="1"/>
</dbReference>
<evidence type="ECO:0000313" key="1">
    <source>
        <dbReference type="EMBL" id="CTQ65589.1"/>
    </source>
</evidence>
<dbReference type="Proteomes" id="UP000049983">
    <property type="component" value="Unassembled WGS sequence"/>
</dbReference>
<dbReference type="SUPFAM" id="SSF52540">
    <property type="entry name" value="P-loop containing nucleoside triphosphate hydrolases"/>
    <property type="match status" value="1"/>
</dbReference>
<name>A0A0M6Z9P5_9HYPH</name>
<sequence>MIILLNGYPGVGKLAIGRELATRLNGKLLDIHSVYNVAFALTEFKSPEFRDTVEKIEKIAHDLIRKLPSGQPVVLTTVLAGQGDWGDAEWQRIEQLGKTRAPFCVVHVKCDLDENIRRIQDEERGLKRKPRDPEYALRNHIEAKPLYGADARYLLELDTTRMTATEASSAIANWALELNR</sequence>